<dbReference type="STRING" id="1094558.ME5_00056"/>
<keyword evidence="2" id="KW-1185">Reference proteome</keyword>
<dbReference type="InterPro" id="IPR021146">
    <property type="entry name" value="Phage_gp6-like_head-tail"/>
</dbReference>
<dbReference type="NCBIfam" id="TIGR02215">
    <property type="entry name" value="phage_chp_gp8"/>
    <property type="match status" value="1"/>
</dbReference>
<comment type="caution">
    <text evidence="1">The sequence shown here is derived from an EMBL/GenBank/DDBJ whole genome shotgun (WGS) entry which is preliminary data.</text>
</comment>
<name>J1K2G5_9HYPH</name>
<dbReference type="Pfam" id="PF05135">
    <property type="entry name" value="Phage_connect_1"/>
    <property type="match status" value="1"/>
</dbReference>
<evidence type="ECO:0000313" key="1">
    <source>
        <dbReference type="EMBL" id="EJF91677.1"/>
    </source>
</evidence>
<organism evidence="1 2">
    <name type="scientific">Bartonella tamiae Th239</name>
    <dbReference type="NCBI Taxonomy" id="1094558"/>
    <lineage>
        <taxon>Bacteria</taxon>
        <taxon>Pseudomonadati</taxon>
        <taxon>Pseudomonadota</taxon>
        <taxon>Alphaproteobacteria</taxon>
        <taxon>Hyphomicrobiales</taxon>
        <taxon>Bartonellaceae</taxon>
        <taxon>Bartonella</taxon>
    </lineage>
</organism>
<accession>J1K2G5</accession>
<dbReference type="AlphaFoldDB" id="J1K2G5"/>
<reference evidence="1 2" key="1">
    <citation type="submission" date="2012-03" db="EMBL/GenBank/DDBJ databases">
        <title>The Genome Sequence of Bartonella tamiae Th239.</title>
        <authorList>
            <consortium name="The Broad Institute Genome Sequencing Platform"/>
            <consortium name="The Broad Institute Genome Sequencing Center for Infectious Disease"/>
            <person name="Feldgarden M."/>
            <person name="Kirby J."/>
            <person name="Kosoy M."/>
            <person name="Birtles R."/>
            <person name="Probert W.S."/>
            <person name="Chiaraviglio L."/>
            <person name="Young S.K."/>
            <person name="Zeng Q."/>
            <person name="Gargeya S."/>
            <person name="Fitzgerald M."/>
            <person name="Haas B."/>
            <person name="Abouelleil A."/>
            <person name="Alvarado L."/>
            <person name="Arachchi H.M."/>
            <person name="Berlin A."/>
            <person name="Chapman S.B."/>
            <person name="Gearin G."/>
            <person name="Goldberg J."/>
            <person name="Griggs A."/>
            <person name="Gujja S."/>
            <person name="Hansen M."/>
            <person name="Heiman D."/>
            <person name="Howarth C."/>
            <person name="Larimer J."/>
            <person name="Lui A."/>
            <person name="MacDonald P.J.P."/>
            <person name="McCowen C."/>
            <person name="Montmayeur A."/>
            <person name="Murphy C."/>
            <person name="Neiman D."/>
            <person name="Pearson M."/>
            <person name="Priest M."/>
            <person name="Roberts A."/>
            <person name="Saif S."/>
            <person name="Shea T."/>
            <person name="Sisk P."/>
            <person name="Stolte C."/>
            <person name="Sykes S."/>
            <person name="Wortman J."/>
            <person name="Nusbaum C."/>
            <person name="Birren B."/>
        </authorList>
    </citation>
    <scope>NUCLEOTIDE SEQUENCE [LARGE SCALE GENOMIC DNA]</scope>
    <source>
        <strain evidence="1 2">Th239</strain>
    </source>
</reference>
<dbReference type="HOGENOM" id="CLU_085951_1_0_5"/>
<dbReference type="InterPro" id="IPR011738">
    <property type="entry name" value="Phage_CHP"/>
</dbReference>
<proteinExistence type="predicted"/>
<dbReference type="eggNOG" id="ENOG5032SBG">
    <property type="taxonomic scope" value="Bacteria"/>
</dbReference>
<dbReference type="Gene3D" id="1.10.3230.30">
    <property type="entry name" value="Phage gp6-like head-tail connector protein"/>
    <property type="match status" value="1"/>
</dbReference>
<protein>
    <recommendedName>
        <fullName evidence="3">Phage gp6-like head-tail connector protein</fullName>
    </recommendedName>
</protein>
<sequence length="186" mass="21474">MLLPVILEKPTTLAVSLEDTKKHLDVFGFNDDDNQITDIIQAATQNLEKTLNLTLNKTKFFQYFKTFENVLRLSIFPIINIEKITYRNENNEEQTLDKNSYQLIETINGSYVCVKGHRPKTNNEIDAIKIFFYGGYEGDDIPPSLKAAMLLHIGSLYEHREDLSNTKPISTDAYNALIWPYRRPKV</sequence>
<dbReference type="Proteomes" id="UP000008952">
    <property type="component" value="Unassembled WGS sequence"/>
</dbReference>
<gene>
    <name evidence="1" type="ORF">ME5_00056</name>
</gene>
<dbReference type="EMBL" id="AIMB01000001">
    <property type="protein sequence ID" value="EJF91677.1"/>
    <property type="molecule type" value="Genomic_DNA"/>
</dbReference>
<evidence type="ECO:0000313" key="2">
    <source>
        <dbReference type="Proteomes" id="UP000008952"/>
    </source>
</evidence>
<dbReference type="RefSeq" id="WP_008037317.1">
    <property type="nucleotide sequence ID" value="NZ_JH725147.1"/>
</dbReference>
<evidence type="ECO:0008006" key="3">
    <source>
        <dbReference type="Google" id="ProtNLM"/>
    </source>
</evidence>
<dbReference type="PATRIC" id="fig|1094558.3.peg.57"/>
<dbReference type="CDD" id="cd08054">
    <property type="entry name" value="gp6"/>
    <property type="match status" value="1"/>
</dbReference>